<evidence type="ECO:0000256" key="9">
    <source>
        <dbReference type="ARBA" id="ARBA00023316"/>
    </source>
</evidence>
<evidence type="ECO:0000256" key="8">
    <source>
        <dbReference type="ARBA" id="ARBA00022984"/>
    </source>
</evidence>
<proteinExistence type="inferred from homology"/>
<keyword evidence="9 10" id="KW-0961">Cell wall biogenesis/degradation</keyword>
<dbReference type="Gene3D" id="3.40.50.20">
    <property type="match status" value="1"/>
</dbReference>
<comment type="function">
    <text evidence="10">Cell wall formation.</text>
</comment>
<evidence type="ECO:0000256" key="6">
    <source>
        <dbReference type="ARBA" id="ARBA00022840"/>
    </source>
</evidence>
<organism evidence="13 14">
    <name type="scientific">Streptomyces luteireticuli</name>
    <dbReference type="NCBI Taxonomy" id="173858"/>
    <lineage>
        <taxon>Bacteria</taxon>
        <taxon>Bacillati</taxon>
        <taxon>Actinomycetota</taxon>
        <taxon>Actinomycetes</taxon>
        <taxon>Kitasatosporales</taxon>
        <taxon>Streptomycetaceae</taxon>
        <taxon>Streptomyces</taxon>
    </lineage>
</organism>
<dbReference type="SUPFAM" id="SSF52440">
    <property type="entry name" value="PreATP-grasp domain"/>
    <property type="match status" value="1"/>
</dbReference>
<dbReference type="InterPro" id="IPR005905">
    <property type="entry name" value="D_ala_D_ala"/>
</dbReference>
<evidence type="ECO:0000256" key="3">
    <source>
        <dbReference type="ARBA" id="ARBA00022490"/>
    </source>
</evidence>
<evidence type="ECO:0000313" key="13">
    <source>
        <dbReference type="EMBL" id="GAA0393126.1"/>
    </source>
</evidence>
<keyword evidence="5 11" id="KW-0547">Nucleotide-binding</keyword>
<comment type="caution">
    <text evidence="13">The sequence shown here is derived from an EMBL/GenBank/DDBJ whole genome shotgun (WGS) entry which is preliminary data.</text>
</comment>
<dbReference type="EC" id="6.3.2.4" evidence="10"/>
<dbReference type="Pfam" id="PF01820">
    <property type="entry name" value="Dala_Dala_lig_N"/>
    <property type="match status" value="1"/>
</dbReference>
<comment type="subcellular location">
    <subcellularLocation>
        <location evidence="1 10">Cytoplasm</location>
    </subcellularLocation>
</comment>
<evidence type="ECO:0000313" key="14">
    <source>
        <dbReference type="Proteomes" id="UP001500879"/>
    </source>
</evidence>
<keyword evidence="6 11" id="KW-0067">ATP-binding</keyword>
<dbReference type="PANTHER" id="PTHR23132:SF23">
    <property type="entry name" value="D-ALANINE--D-ALANINE LIGASE B"/>
    <property type="match status" value="1"/>
</dbReference>
<evidence type="ECO:0000256" key="10">
    <source>
        <dbReference type="HAMAP-Rule" id="MF_00047"/>
    </source>
</evidence>
<dbReference type="InterPro" id="IPR011095">
    <property type="entry name" value="Dala_Dala_lig_C"/>
</dbReference>
<evidence type="ECO:0000256" key="7">
    <source>
        <dbReference type="ARBA" id="ARBA00022960"/>
    </source>
</evidence>
<dbReference type="SUPFAM" id="SSF56059">
    <property type="entry name" value="Glutathione synthetase ATP-binding domain-like"/>
    <property type="match status" value="1"/>
</dbReference>
<dbReference type="HAMAP" id="MF_00047">
    <property type="entry name" value="Dala_Dala_lig"/>
    <property type="match status" value="1"/>
</dbReference>
<dbReference type="InterPro" id="IPR011127">
    <property type="entry name" value="Dala_Dala_lig_N"/>
</dbReference>
<reference evidence="14" key="1">
    <citation type="journal article" date="2019" name="Int. J. Syst. Evol. Microbiol.">
        <title>The Global Catalogue of Microorganisms (GCM) 10K type strain sequencing project: providing services to taxonomists for standard genome sequencing and annotation.</title>
        <authorList>
            <consortium name="The Broad Institute Genomics Platform"/>
            <consortium name="The Broad Institute Genome Sequencing Center for Infectious Disease"/>
            <person name="Wu L."/>
            <person name="Ma J."/>
        </authorList>
    </citation>
    <scope>NUCLEOTIDE SEQUENCE [LARGE SCALE GENOMIC DNA]</scope>
    <source>
        <strain evidence="14">JCM 4788</strain>
    </source>
</reference>
<keyword evidence="14" id="KW-1185">Reference proteome</keyword>
<dbReference type="GO" id="GO:0016874">
    <property type="term" value="F:ligase activity"/>
    <property type="evidence" value="ECO:0007669"/>
    <property type="project" value="UniProtKB-KW"/>
</dbReference>
<keyword evidence="7 10" id="KW-0133">Cell shape</keyword>
<evidence type="ECO:0000256" key="11">
    <source>
        <dbReference type="PROSITE-ProRule" id="PRU00409"/>
    </source>
</evidence>
<dbReference type="Pfam" id="PF07478">
    <property type="entry name" value="Dala_Dala_lig_C"/>
    <property type="match status" value="1"/>
</dbReference>
<name>A0ABP3I7M6_9ACTN</name>
<keyword evidence="4 10" id="KW-0436">Ligase</keyword>
<comment type="catalytic activity">
    <reaction evidence="10">
        <text>2 D-alanine + ATP = D-alanyl-D-alanine + ADP + phosphate + H(+)</text>
        <dbReference type="Rhea" id="RHEA:11224"/>
        <dbReference type="ChEBI" id="CHEBI:15378"/>
        <dbReference type="ChEBI" id="CHEBI:30616"/>
        <dbReference type="ChEBI" id="CHEBI:43474"/>
        <dbReference type="ChEBI" id="CHEBI:57416"/>
        <dbReference type="ChEBI" id="CHEBI:57822"/>
        <dbReference type="ChEBI" id="CHEBI:456216"/>
        <dbReference type="EC" id="6.3.2.4"/>
    </reaction>
</comment>
<keyword evidence="8 10" id="KW-0573">Peptidoglycan synthesis</keyword>
<sequence>MSDPLSVLVLAGGLSAEREVSLRSGSHVTHALRAAGVEARQRDVDGTLLRDLAEDPPDVVLPLLHGVAGEDGTIREVLELAGVPYVGAGPAACRAAFDKPTAKAVFAGAGLRTPDSVTLPQHAFHDLGAADLAGRVVARLGLPVFVKPRAGGSALGVGLVETAEQLPPALVAALGHHPDVLIERCVEGVEVAVAVADSDGGPVALPPVEIEAQGLYDYTARYTAGAVAFHTPARLPEAHADGARRAAVRAHRALGLRHLSRTDAVVTAGGEVFVLETNPAPGMTATSSYPAALEAAGHDVGRFFAALAVDAARTRRR</sequence>
<comment type="pathway">
    <text evidence="10">Cell wall biogenesis; peptidoglycan biosynthesis.</text>
</comment>
<accession>A0ABP3I7M6</accession>
<evidence type="ECO:0000259" key="12">
    <source>
        <dbReference type="PROSITE" id="PS50975"/>
    </source>
</evidence>
<evidence type="ECO:0000256" key="5">
    <source>
        <dbReference type="ARBA" id="ARBA00022741"/>
    </source>
</evidence>
<evidence type="ECO:0000256" key="1">
    <source>
        <dbReference type="ARBA" id="ARBA00004496"/>
    </source>
</evidence>
<dbReference type="InterPro" id="IPR011761">
    <property type="entry name" value="ATP-grasp"/>
</dbReference>
<evidence type="ECO:0000256" key="2">
    <source>
        <dbReference type="ARBA" id="ARBA00010871"/>
    </source>
</evidence>
<dbReference type="PROSITE" id="PS50975">
    <property type="entry name" value="ATP_GRASP"/>
    <property type="match status" value="1"/>
</dbReference>
<dbReference type="Gene3D" id="3.30.470.20">
    <property type="entry name" value="ATP-grasp fold, B domain"/>
    <property type="match status" value="1"/>
</dbReference>
<dbReference type="Gene3D" id="3.30.1490.20">
    <property type="entry name" value="ATP-grasp fold, A domain"/>
    <property type="match status" value="1"/>
</dbReference>
<dbReference type="InterPro" id="IPR016185">
    <property type="entry name" value="PreATP-grasp_dom_sf"/>
</dbReference>
<dbReference type="PIRSF" id="PIRSF039102">
    <property type="entry name" value="Ddl/VanB"/>
    <property type="match status" value="1"/>
</dbReference>
<feature type="domain" description="ATP-grasp" evidence="12">
    <location>
        <begin position="103"/>
        <end position="309"/>
    </location>
</feature>
<dbReference type="EMBL" id="BAAABX010000010">
    <property type="protein sequence ID" value="GAA0393126.1"/>
    <property type="molecule type" value="Genomic_DNA"/>
</dbReference>
<dbReference type="InterPro" id="IPR013815">
    <property type="entry name" value="ATP_grasp_subdomain_1"/>
</dbReference>
<keyword evidence="3 10" id="KW-0963">Cytoplasm</keyword>
<dbReference type="PANTHER" id="PTHR23132">
    <property type="entry name" value="D-ALANINE--D-ALANINE LIGASE"/>
    <property type="match status" value="1"/>
</dbReference>
<dbReference type="InterPro" id="IPR000291">
    <property type="entry name" value="D-Ala_lig_Van_CS"/>
</dbReference>
<dbReference type="NCBIfam" id="NF002378">
    <property type="entry name" value="PRK01372.1"/>
    <property type="match status" value="1"/>
</dbReference>
<dbReference type="RefSeq" id="WP_344020706.1">
    <property type="nucleotide sequence ID" value="NZ_BAAABX010000010.1"/>
</dbReference>
<gene>
    <name evidence="10" type="primary">ddl</name>
    <name evidence="13" type="ORF">GCM10010357_12400</name>
</gene>
<evidence type="ECO:0000256" key="4">
    <source>
        <dbReference type="ARBA" id="ARBA00022598"/>
    </source>
</evidence>
<comment type="similarity">
    <text evidence="2 10">Belongs to the D-alanine--D-alanine ligase family.</text>
</comment>
<dbReference type="PROSITE" id="PS00844">
    <property type="entry name" value="DALA_DALA_LIGASE_2"/>
    <property type="match status" value="1"/>
</dbReference>
<protein>
    <recommendedName>
        <fullName evidence="10">D-alanine--D-alanine ligase</fullName>
        <ecNumber evidence="10">6.3.2.4</ecNumber>
    </recommendedName>
    <alternativeName>
        <fullName evidence="10">D-Ala-D-Ala ligase</fullName>
    </alternativeName>
    <alternativeName>
        <fullName evidence="10">D-alanylalanine synthetase</fullName>
    </alternativeName>
</protein>
<dbReference type="Proteomes" id="UP001500879">
    <property type="component" value="Unassembled WGS sequence"/>
</dbReference>